<evidence type="ECO:0000256" key="4">
    <source>
        <dbReference type="ARBA" id="ARBA00023136"/>
    </source>
</evidence>
<dbReference type="AlphaFoldDB" id="A0A919NC71"/>
<feature type="region of interest" description="Disordered" evidence="5">
    <location>
        <begin position="394"/>
        <end position="423"/>
    </location>
</feature>
<dbReference type="EMBL" id="BOMW01000064">
    <property type="protein sequence ID" value="GIF08509.1"/>
    <property type="molecule type" value="Genomic_DNA"/>
</dbReference>
<protein>
    <submittedName>
        <fullName evidence="8">Transporter</fullName>
    </submittedName>
</protein>
<dbReference type="SUPFAM" id="SSF103473">
    <property type="entry name" value="MFS general substrate transporter"/>
    <property type="match status" value="1"/>
</dbReference>
<evidence type="ECO:0000256" key="6">
    <source>
        <dbReference type="SAM" id="Phobius"/>
    </source>
</evidence>
<feature type="transmembrane region" description="Helical" evidence="6">
    <location>
        <begin position="79"/>
        <end position="102"/>
    </location>
</feature>
<feature type="transmembrane region" description="Helical" evidence="6">
    <location>
        <begin position="371"/>
        <end position="390"/>
    </location>
</feature>
<evidence type="ECO:0000256" key="2">
    <source>
        <dbReference type="ARBA" id="ARBA00022692"/>
    </source>
</evidence>
<accession>A0A919NC71</accession>
<keyword evidence="2 6" id="KW-0812">Transmembrane</keyword>
<name>A0A919NC71_9ACTN</name>
<feature type="transmembrane region" description="Helical" evidence="6">
    <location>
        <begin position="279"/>
        <end position="296"/>
    </location>
</feature>
<evidence type="ECO:0000256" key="5">
    <source>
        <dbReference type="SAM" id="MobiDB-lite"/>
    </source>
</evidence>
<dbReference type="RefSeq" id="WP_239103032.1">
    <property type="nucleotide sequence ID" value="NZ_BOMW01000064.1"/>
</dbReference>
<dbReference type="Proteomes" id="UP000629619">
    <property type="component" value="Unassembled WGS sequence"/>
</dbReference>
<feature type="transmembrane region" description="Helical" evidence="6">
    <location>
        <begin position="336"/>
        <end position="359"/>
    </location>
</feature>
<feature type="transmembrane region" description="Helical" evidence="6">
    <location>
        <begin position="246"/>
        <end position="267"/>
    </location>
</feature>
<feature type="transmembrane region" description="Helical" evidence="6">
    <location>
        <begin position="302"/>
        <end position="324"/>
    </location>
</feature>
<dbReference type="InterPro" id="IPR020846">
    <property type="entry name" value="MFS_dom"/>
</dbReference>
<keyword evidence="4 6" id="KW-0472">Membrane</keyword>
<comment type="subcellular location">
    <subcellularLocation>
        <location evidence="1">Cell membrane</location>
        <topology evidence="1">Multi-pass membrane protein</topology>
    </subcellularLocation>
</comment>
<dbReference type="GO" id="GO:0005886">
    <property type="term" value="C:plasma membrane"/>
    <property type="evidence" value="ECO:0007669"/>
    <property type="project" value="UniProtKB-SubCell"/>
</dbReference>
<feature type="transmembrane region" description="Helical" evidence="6">
    <location>
        <begin position="211"/>
        <end position="234"/>
    </location>
</feature>
<feature type="transmembrane region" description="Helical" evidence="6">
    <location>
        <begin position="46"/>
        <end position="67"/>
    </location>
</feature>
<keyword evidence="3 6" id="KW-1133">Transmembrane helix</keyword>
<feature type="transmembrane region" description="Helical" evidence="6">
    <location>
        <begin position="21"/>
        <end position="40"/>
    </location>
</feature>
<dbReference type="PROSITE" id="PS50850">
    <property type="entry name" value="MFS"/>
    <property type="match status" value="1"/>
</dbReference>
<evidence type="ECO:0000313" key="9">
    <source>
        <dbReference type="Proteomes" id="UP000629619"/>
    </source>
</evidence>
<organism evidence="8 9">
    <name type="scientific">Actinoplanes siamensis</name>
    <dbReference type="NCBI Taxonomy" id="1223317"/>
    <lineage>
        <taxon>Bacteria</taxon>
        <taxon>Bacillati</taxon>
        <taxon>Actinomycetota</taxon>
        <taxon>Actinomycetes</taxon>
        <taxon>Micromonosporales</taxon>
        <taxon>Micromonosporaceae</taxon>
        <taxon>Actinoplanes</taxon>
    </lineage>
</organism>
<dbReference type="InterPro" id="IPR011701">
    <property type="entry name" value="MFS"/>
</dbReference>
<evidence type="ECO:0000313" key="8">
    <source>
        <dbReference type="EMBL" id="GIF08509.1"/>
    </source>
</evidence>
<dbReference type="PANTHER" id="PTHR23542">
    <property type="match status" value="1"/>
</dbReference>
<evidence type="ECO:0000256" key="1">
    <source>
        <dbReference type="ARBA" id="ARBA00004651"/>
    </source>
</evidence>
<gene>
    <name evidence="8" type="ORF">Asi03nite_60470</name>
</gene>
<keyword evidence="9" id="KW-1185">Reference proteome</keyword>
<proteinExistence type="predicted"/>
<comment type="caution">
    <text evidence="8">The sequence shown here is derived from an EMBL/GenBank/DDBJ whole genome shotgun (WGS) entry which is preliminary data.</text>
</comment>
<feature type="domain" description="Major facilitator superfamily (MFS) profile" evidence="7">
    <location>
        <begin position="213"/>
        <end position="423"/>
    </location>
</feature>
<evidence type="ECO:0000259" key="7">
    <source>
        <dbReference type="PROSITE" id="PS50850"/>
    </source>
</evidence>
<sequence length="423" mass="43267">MLQPYRQLFTAPGAGAFTLSALPARLAISMLGVSVVIMVATLRDSYALAGAVSATGLAAVAVAGPWIGRLVDRYGQARIAVPAALVSAVSATLLVICIDAGVPSWTLFVVWVGTSGTPNVGALTRARWAALFADQPEMRHSANAVEQSLDELCFMTGPVLAALLCTMVAPQAGLVVATALMLVGALSLAAQRRTEPPVHQVRERGDSPIRVRGVLEIAVTFLFTGMVFGGIEVATVAYTESLGHPAAAGVILGLLAGGSAVAGLAFGAAKVRGRTPVRFLICVAGMAVLMQPVLLAGDVWTLGVLLFFAGLATAPTMITSMTLVHELVPPSRITEGMTLTTTGLLIGIAAGNSVGGWVVEEAGARTGYATPAVAAVLALLTALIGFGRALGGSRRVAESTPGTRDNSRPPGSRDLPEKSPEAS</sequence>
<feature type="transmembrane region" description="Helical" evidence="6">
    <location>
        <begin position="159"/>
        <end position="190"/>
    </location>
</feature>
<dbReference type="PANTHER" id="PTHR23542:SF1">
    <property type="entry name" value="MAJOR FACILITATOR SUPERFAMILY (MFS) PROFILE DOMAIN-CONTAINING PROTEIN"/>
    <property type="match status" value="1"/>
</dbReference>
<feature type="compositionally biased region" description="Basic and acidic residues" evidence="5">
    <location>
        <begin position="414"/>
        <end position="423"/>
    </location>
</feature>
<dbReference type="Gene3D" id="1.20.1250.20">
    <property type="entry name" value="MFS general substrate transporter like domains"/>
    <property type="match status" value="1"/>
</dbReference>
<dbReference type="Pfam" id="PF07690">
    <property type="entry name" value="MFS_1"/>
    <property type="match status" value="1"/>
</dbReference>
<dbReference type="GO" id="GO:0022857">
    <property type="term" value="F:transmembrane transporter activity"/>
    <property type="evidence" value="ECO:0007669"/>
    <property type="project" value="InterPro"/>
</dbReference>
<dbReference type="InterPro" id="IPR036259">
    <property type="entry name" value="MFS_trans_sf"/>
</dbReference>
<reference evidence="8" key="1">
    <citation type="submission" date="2021-01" db="EMBL/GenBank/DDBJ databases">
        <title>Whole genome shotgun sequence of Actinoplanes siamensis NBRC 109076.</title>
        <authorList>
            <person name="Komaki H."/>
            <person name="Tamura T."/>
        </authorList>
    </citation>
    <scope>NUCLEOTIDE SEQUENCE</scope>
    <source>
        <strain evidence="8">NBRC 109076</strain>
    </source>
</reference>
<evidence type="ECO:0000256" key="3">
    <source>
        <dbReference type="ARBA" id="ARBA00022989"/>
    </source>
</evidence>